<dbReference type="AlphaFoldDB" id="A0A098VUD7"/>
<dbReference type="InterPro" id="IPR017117">
    <property type="entry name" value="Nob1_euk"/>
</dbReference>
<evidence type="ECO:0000313" key="13">
    <source>
        <dbReference type="Proteomes" id="UP000029725"/>
    </source>
</evidence>
<dbReference type="Gene3D" id="3.40.50.1010">
    <property type="entry name" value="5'-nuclease"/>
    <property type="match status" value="1"/>
</dbReference>
<dbReference type="Gene3D" id="6.20.210.10">
    <property type="entry name" value="Nin one binding (NOB1), Zn-ribbon-like"/>
    <property type="match status" value="1"/>
</dbReference>
<evidence type="ECO:0000256" key="7">
    <source>
        <dbReference type="ARBA" id="ARBA00023242"/>
    </source>
</evidence>
<dbReference type="GeneID" id="25258565"/>
<dbReference type="InterPro" id="IPR014881">
    <property type="entry name" value="NOB1_Zn-bd"/>
</dbReference>
<evidence type="ECO:0000256" key="8">
    <source>
        <dbReference type="PIRSR" id="PIRSR037125-1"/>
    </source>
</evidence>
<dbReference type="GO" id="GO:0030490">
    <property type="term" value="P:maturation of SSU-rRNA"/>
    <property type="evidence" value="ECO:0007669"/>
    <property type="project" value="TreeGrafter"/>
</dbReference>
<dbReference type="GO" id="GO:0016787">
    <property type="term" value="F:hydrolase activity"/>
    <property type="evidence" value="ECO:0007669"/>
    <property type="project" value="UniProtKB-KW"/>
</dbReference>
<evidence type="ECO:0000256" key="1">
    <source>
        <dbReference type="ARBA" id="ARBA00004123"/>
    </source>
</evidence>
<feature type="domain" description="Ribonuclease PIN" evidence="11">
    <location>
        <begin position="3"/>
        <end position="91"/>
    </location>
</feature>
<dbReference type="OrthoDB" id="446759at2759"/>
<feature type="compositionally biased region" description="Low complexity" evidence="9">
    <location>
        <begin position="131"/>
        <end position="149"/>
    </location>
</feature>
<comment type="subcellular location">
    <subcellularLocation>
        <location evidence="1">Nucleus</location>
    </subcellularLocation>
</comment>
<dbReference type="RefSeq" id="XP_013238997.1">
    <property type="nucleotide sequence ID" value="XM_013383543.1"/>
</dbReference>
<dbReference type="FunFam" id="3.40.50.1010:FF:000020">
    <property type="entry name" value="20S-pre-rRNA D-site endonuclease NOB1"/>
    <property type="match status" value="1"/>
</dbReference>
<comment type="similarity">
    <text evidence="2">Belongs to the NOB1 family.</text>
</comment>
<accession>A0A098VUD7</accession>
<keyword evidence="5" id="KW-0378">Hydrolase</keyword>
<evidence type="ECO:0000313" key="12">
    <source>
        <dbReference type="EMBL" id="KGG52570.1"/>
    </source>
</evidence>
<evidence type="ECO:0000256" key="3">
    <source>
        <dbReference type="ARBA" id="ARBA00022722"/>
    </source>
</evidence>
<dbReference type="Pfam" id="PF08772">
    <property type="entry name" value="Zn_ribbon_NOB1"/>
    <property type="match status" value="1"/>
</dbReference>
<dbReference type="Proteomes" id="UP000029725">
    <property type="component" value="Unassembled WGS sequence"/>
</dbReference>
<name>A0A098VUD7_9MICR</name>
<evidence type="ECO:0000256" key="5">
    <source>
        <dbReference type="ARBA" id="ARBA00022801"/>
    </source>
</evidence>
<feature type="domain" description="Nin one binding (NOB1) Zn-ribbon-like" evidence="10">
    <location>
        <begin position="185"/>
        <end position="255"/>
    </location>
</feature>
<protein>
    <submittedName>
        <fullName evidence="12">Uncharacterized protein</fullName>
    </submittedName>
</protein>
<evidence type="ECO:0000256" key="6">
    <source>
        <dbReference type="ARBA" id="ARBA00022833"/>
    </source>
</evidence>
<dbReference type="GO" id="GO:0030688">
    <property type="term" value="C:preribosome, small subunit precursor"/>
    <property type="evidence" value="ECO:0007669"/>
    <property type="project" value="TreeGrafter"/>
</dbReference>
<dbReference type="PANTHER" id="PTHR12814:SF2">
    <property type="entry name" value="RNA-BINDING PROTEIN NOB1"/>
    <property type="match status" value="1"/>
</dbReference>
<dbReference type="GO" id="GO:0004521">
    <property type="term" value="F:RNA endonuclease activity"/>
    <property type="evidence" value="ECO:0007669"/>
    <property type="project" value="InterPro"/>
</dbReference>
<evidence type="ECO:0000259" key="10">
    <source>
        <dbReference type="Pfam" id="PF08772"/>
    </source>
</evidence>
<comment type="caution">
    <text evidence="12">The sequence shown here is derived from an EMBL/GenBank/DDBJ whole genome shotgun (WGS) entry which is preliminary data.</text>
</comment>
<keyword evidence="3" id="KW-0540">Nuclease</keyword>
<dbReference type="GO" id="GO:0005737">
    <property type="term" value="C:cytoplasm"/>
    <property type="evidence" value="ECO:0007669"/>
    <property type="project" value="UniProtKB-ARBA"/>
</dbReference>
<dbReference type="PIRSF" id="PIRSF037125">
    <property type="entry name" value="D-site_20S_pre-rRNA_nuclease"/>
    <property type="match status" value="1"/>
</dbReference>
<dbReference type="InterPro" id="IPR039907">
    <property type="entry name" value="NOB1"/>
</dbReference>
<keyword evidence="13" id="KW-1185">Reference proteome</keyword>
<evidence type="ECO:0000259" key="11">
    <source>
        <dbReference type="Pfam" id="PF17146"/>
    </source>
</evidence>
<organism evidence="12 13">
    <name type="scientific">Mitosporidium daphniae</name>
    <dbReference type="NCBI Taxonomy" id="1485682"/>
    <lineage>
        <taxon>Eukaryota</taxon>
        <taxon>Fungi</taxon>
        <taxon>Fungi incertae sedis</taxon>
        <taxon>Microsporidia</taxon>
        <taxon>Mitosporidium</taxon>
    </lineage>
</organism>
<dbReference type="InterPro" id="IPR033411">
    <property type="entry name" value="Ribonuclease_PIN"/>
</dbReference>
<gene>
    <name evidence="12" type="ORF">DI09_15p370</name>
</gene>
<feature type="region of interest" description="Disordered" evidence="9">
    <location>
        <begin position="116"/>
        <end position="151"/>
    </location>
</feature>
<feature type="binding site" evidence="8">
    <location>
        <position position="195"/>
    </location>
    <ligand>
        <name>Zn(2+)</name>
        <dbReference type="ChEBI" id="CHEBI:29105"/>
    </ligand>
</feature>
<feature type="binding site" evidence="8">
    <location>
        <position position="213"/>
    </location>
    <ligand>
        <name>Zn(2+)</name>
        <dbReference type="ChEBI" id="CHEBI:29105"/>
    </ligand>
</feature>
<feature type="binding site" evidence="8">
    <location>
        <position position="210"/>
    </location>
    <ligand>
        <name>Zn(2+)</name>
        <dbReference type="ChEBI" id="CHEBI:29105"/>
    </ligand>
</feature>
<dbReference type="Pfam" id="PF17146">
    <property type="entry name" value="PIN_6"/>
    <property type="match status" value="1"/>
</dbReference>
<dbReference type="PANTHER" id="PTHR12814">
    <property type="entry name" value="RNA-BINDING PROTEIN NOB1"/>
    <property type="match status" value="1"/>
</dbReference>
<sequence>MHLVLDTNAFIFNEAVNIYPSDEIYTIPQVIKNEIKDEAAKRSLCILEPRLHIQVPSADSIRFVTEFAKKTGDLASLSIVDTHLIALTLDLEKSVCRGDISHLRSTPLPLCLSKGQQNNLQGGSPMDTWITSSSSGSDGTDSHGSTESSASMPREVACLSSDFAMQNVLIQIGLCARSSQSGAHIKSLRHWVLRCHACYAIERDSTRRFCDKCGNATLLRTSVGVSAETGEMVLYLKKNFQFNNRGTIYPIPKKEKLNLREDQKEYQRSIKVYQRSLSRSQREDSAFSSSFFSGCIRAGECQQPVIGYGRRNINASKLTK</sequence>
<keyword evidence="6 8" id="KW-0862">Zinc</keyword>
<evidence type="ECO:0000256" key="2">
    <source>
        <dbReference type="ARBA" id="ARBA00005858"/>
    </source>
</evidence>
<dbReference type="GO" id="GO:0046872">
    <property type="term" value="F:metal ion binding"/>
    <property type="evidence" value="ECO:0007669"/>
    <property type="project" value="UniProtKB-KW"/>
</dbReference>
<evidence type="ECO:0000256" key="9">
    <source>
        <dbReference type="SAM" id="MobiDB-lite"/>
    </source>
</evidence>
<dbReference type="CDD" id="cd09876">
    <property type="entry name" value="PIN_Nob1-like"/>
    <property type="match status" value="1"/>
</dbReference>
<dbReference type="EMBL" id="JMKJ01000066">
    <property type="protein sequence ID" value="KGG52570.1"/>
    <property type="molecule type" value="Genomic_DNA"/>
</dbReference>
<dbReference type="InterPro" id="IPR036283">
    <property type="entry name" value="NOB1_Zf-like_sf"/>
</dbReference>
<evidence type="ECO:0000256" key="4">
    <source>
        <dbReference type="ARBA" id="ARBA00022723"/>
    </source>
</evidence>
<keyword evidence="7" id="KW-0539">Nucleus</keyword>
<proteinExistence type="inferred from homology"/>
<dbReference type="VEuPathDB" id="MicrosporidiaDB:DI09_15p370"/>
<dbReference type="HOGENOM" id="CLU_869003_0_0_1"/>
<reference evidence="12 13" key="1">
    <citation type="submission" date="2014-04" db="EMBL/GenBank/DDBJ databases">
        <title>A new species of microsporidia sheds light on the evolution of extreme parasitism.</title>
        <authorList>
            <person name="Haag K.L."/>
            <person name="James T.Y."/>
            <person name="Larsson R."/>
            <person name="Schaer T.M."/>
            <person name="Refardt D."/>
            <person name="Pombert J.-F."/>
            <person name="Ebert D."/>
        </authorList>
    </citation>
    <scope>NUCLEOTIDE SEQUENCE [LARGE SCALE GENOMIC DNA]</scope>
    <source>
        <strain evidence="12 13">UGP3</strain>
        <tissue evidence="12">Spores</tissue>
    </source>
</reference>
<dbReference type="SUPFAM" id="SSF144206">
    <property type="entry name" value="NOB1 zinc finger-like"/>
    <property type="match status" value="1"/>
</dbReference>
<keyword evidence="4 8" id="KW-0479">Metal-binding</keyword>
<feature type="binding site" evidence="8">
    <location>
        <position position="198"/>
    </location>
    <ligand>
        <name>Zn(2+)</name>
        <dbReference type="ChEBI" id="CHEBI:29105"/>
    </ligand>
</feature>
<dbReference type="GO" id="GO:0031981">
    <property type="term" value="C:nuclear lumen"/>
    <property type="evidence" value="ECO:0007669"/>
    <property type="project" value="UniProtKB-ARBA"/>
</dbReference>